<sequence length="428" mass="48374">MLFVHGSLALGGVETFYVRMAQGRKKRGLVTKFLILSAESKSHPELVSRAKACAEVYFLDEIIRSPFRLPSSAIIYQFSLIYPLRRSVVQEIFNGINCAHVSNGFCAHMVLRLASVLKVDLGLTMGLYHSMEFSWGARLPRLPLFERSNREIFYYLHAAQALMFFNEKMVDLYSKLSGKDFSNVGLFPLGVVEGLSTLPIKRFSPFLNLGSVGRLVDFKTYNLWMLDVVNELRRLGLTVRYDIYGYGPTEEIIAEKIRNLHLEDIVFLRGSLDYSEFSKVVSEFDIFVGSGTALIEAAGLGVPSIIGIENSNEATTYGFLSEIPGFSYNEDGLYPKRSAVDIFVDFSSYNETDKMILSEAHVKKAEMFSVDTCVENFEQVKPSAMLNSPLCRKSSPFFRFLYTSSVVLFSLFWRIKGRKLSQVVRSVD</sequence>
<dbReference type="RefSeq" id="WP_186654213.1">
    <property type="nucleotide sequence ID" value="NZ_JABWQV010000010.1"/>
</dbReference>
<accession>A0ABR6UMS0</accession>
<dbReference type="SUPFAM" id="SSF53756">
    <property type="entry name" value="UDP-Glycosyltransferase/glycogen phosphorylase"/>
    <property type="match status" value="1"/>
</dbReference>
<dbReference type="EMBL" id="JABWQV010000010">
    <property type="protein sequence ID" value="MBC3345849.1"/>
    <property type="molecule type" value="Genomic_DNA"/>
</dbReference>
<protein>
    <submittedName>
        <fullName evidence="1">Glycosyltransferase family 4 protein</fullName>
    </submittedName>
</protein>
<dbReference type="Proteomes" id="UP000617171">
    <property type="component" value="Unassembled WGS sequence"/>
</dbReference>
<evidence type="ECO:0000313" key="2">
    <source>
        <dbReference type="Proteomes" id="UP000617171"/>
    </source>
</evidence>
<dbReference type="Gene3D" id="3.40.50.2000">
    <property type="entry name" value="Glycogen Phosphorylase B"/>
    <property type="match status" value="2"/>
</dbReference>
<name>A0ABR6UMS0_9PSED</name>
<proteinExistence type="predicted"/>
<comment type="caution">
    <text evidence="1">The sequence shown here is derived from an EMBL/GenBank/DDBJ whole genome shotgun (WGS) entry which is preliminary data.</text>
</comment>
<evidence type="ECO:0000313" key="1">
    <source>
        <dbReference type="EMBL" id="MBC3345849.1"/>
    </source>
</evidence>
<gene>
    <name evidence="1" type="ORF">HU811_04290</name>
</gene>
<reference evidence="1 2" key="1">
    <citation type="journal article" date="2020" name="Microorganisms">
        <title>Reliable Identification of Environmental Pseudomonas Isolates Using the rpoD Gene.</title>
        <authorList>
            <consortium name="The Broad Institute Genome Sequencing Platform"/>
            <person name="Girard L."/>
            <person name="Lood C."/>
            <person name="Rokni-Zadeh H."/>
            <person name="van Noort V."/>
            <person name="Lavigne R."/>
            <person name="De Mot R."/>
        </authorList>
    </citation>
    <scope>NUCLEOTIDE SEQUENCE [LARGE SCALE GENOMIC DNA]</scope>
    <source>
        <strain evidence="1 2">SWRI196</strain>
    </source>
</reference>
<keyword evidence="2" id="KW-1185">Reference proteome</keyword>
<organism evidence="1 2">
    <name type="scientific">Pseudomonas tehranensis</name>
    <dbReference type="NCBI Taxonomy" id="2745502"/>
    <lineage>
        <taxon>Bacteria</taxon>
        <taxon>Pseudomonadati</taxon>
        <taxon>Pseudomonadota</taxon>
        <taxon>Gammaproteobacteria</taxon>
        <taxon>Pseudomonadales</taxon>
        <taxon>Pseudomonadaceae</taxon>
        <taxon>Pseudomonas</taxon>
    </lineage>
</organism>